<comment type="similarity">
    <text evidence="7">In the C-terminal section; belongs to the OsmX family.</text>
</comment>
<feature type="transmembrane region" description="Helical" evidence="9">
    <location>
        <begin position="69"/>
        <end position="86"/>
    </location>
</feature>
<evidence type="ECO:0000256" key="1">
    <source>
        <dbReference type="ARBA" id="ARBA00004141"/>
    </source>
</evidence>
<keyword evidence="6 9" id="KW-0472">Membrane</keyword>
<reference evidence="11 12" key="1">
    <citation type="submission" date="2023-07" db="EMBL/GenBank/DDBJ databases">
        <title>Genomic Encyclopedia of Type Strains, Phase IV (KMG-IV): sequencing the most valuable type-strain genomes for metagenomic binning, comparative biology and taxonomic classification.</title>
        <authorList>
            <person name="Goeker M."/>
        </authorList>
    </citation>
    <scope>NUCLEOTIDE SEQUENCE [LARGE SCALE GENOMIC DNA]</scope>
    <source>
        <strain evidence="11 12">DSM 29005</strain>
    </source>
</reference>
<dbReference type="CDD" id="cd06261">
    <property type="entry name" value="TM_PBP2"/>
    <property type="match status" value="1"/>
</dbReference>
<dbReference type="Proteomes" id="UP001234495">
    <property type="component" value="Unassembled WGS sequence"/>
</dbReference>
<dbReference type="PANTHER" id="PTHR47737:SF1">
    <property type="entry name" value="GLYCINE BETAINE_PROLINE BETAINE TRANSPORT SYSTEM PERMEASE PROTEIN PROW"/>
    <property type="match status" value="1"/>
</dbReference>
<keyword evidence="2 9" id="KW-0813">Transport</keyword>
<keyword evidence="3" id="KW-1003">Cell membrane</keyword>
<proteinExistence type="inferred from homology"/>
<keyword evidence="4 9" id="KW-0812">Transmembrane</keyword>
<dbReference type="PROSITE" id="PS50928">
    <property type="entry name" value="ABC_TM1"/>
    <property type="match status" value="1"/>
</dbReference>
<dbReference type="RefSeq" id="WP_307338942.1">
    <property type="nucleotide sequence ID" value="NZ_JAUSUD010000004.1"/>
</dbReference>
<keyword evidence="12" id="KW-1185">Reference proteome</keyword>
<evidence type="ECO:0000256" key="3">
    <source>
        <dbReference type="ARBA" id="ARBA00022475"/>
    </source>
</evidence>
<dbReference type="SUPFAM" id="SSF53850">
    <property type="entry name" value="Periplasmic binding protein-like II"/>
    <property type="match status" value="2"/>
</dbReference>
<dbReference type="InterPro" id="IPR007210">
    <property type="entry name" value="ABC_Gly_betaine_transp_sub-bd"/>
</dbReference>
<dbReference type="Gene3D" id="3.40.190.100">
    <property type="entry name" value="Glycine betaine-binding periplasmic protein, domain 2"/>
    <property type="match status" value="1"/>
</dbReference>
<feature type="transmembrane region" description="Helical" evidence="9">
    <location>
        <begin position="15"/>
        <end position="34"/>
    </location>
</feature>
<feature type="transmembrane region" description="Helical" evidence="9">
    <location>
        <begin position="93"/>
        <end position="116"/>
    </location>
</feature>
<feature type="transmembrane region" description="Helical" evidence="9">
    <location>
        <begin position="216"/>
        <end position="235"/>
    </location>
</feature>
<comment type="similarity">
    <text evidence="9">Belongs to the binding-protein-dependent transport system permease family.</text>
</comment>
<protein>
    <submittedName>
        <fullName evidence="11">ABC-type proline/glycine betaine transport system permease subunit/ABC-type proline/glycine betaine transport system substrate-binding protein</fullName>
    </submittedName>
</protein>
<dbReference type="Gene3D" id="1.10.3720.10">
    <property type="entry name" value="MetI-like"/>
    <property type="match status" value="1"/>
</dbReference>
<feature type="transmembrane region" description="Helical" evidence="9">
    <location>
        <begin position="136"/>
        <end position="164"/>
    </location>
</feature>
<evidence type="ECO:0000256" key="6">
    <source>
        <dbReference type="ARBA" id="ARBA00023136"/>
    </source>
</evidence>
<comment type="similarity">
    <text evidence="8">In the N-terminal section; belongs to the binding-protein-dependent transport system permease family.</text>
</comment>
<feature type="transmembrane region" description="Helical" evidence="9">
    <location>
        <begin position="41"/>
        <end position="63"/>
    </location>
</feature>
<dbReference type="InterPro" id="IPR035906">
    <property type="entry name" value="MetI-like_sf"/>
</dbReference>
<dbReference type="SUPFAM" id="SSF161098">
    <property type="entry name" value="MetI-like"/>
    <property type="match status" value="1"/>
</dbReference>
<dbReference type="InterPro" id="IPR000515">
    <property type="entry name" value="MetI-like"/>
</dbReference>
<evidence type="ECO:0000256" key="5">
    <source>
        <dbReference type="ARBA" id="ARBA00022989"/>
    </source>
</evidence>
<evidence type="ECO:0000313" key="11">
    <source>
        <dbReference type="EMBL" id="MDQ0230117.1"/>
    </source>
</evidence>
<name>A0ABT9ZD07_9BACI</name>
<dbReference type="Gene3D" id="3.10.105.10">
    <property type="entry name" value="Dipeptide-binding Protein, Domain 3"/>
    <property type="match status" value="1"/>
</dbReference>
<evidence type="ECO:0000256" key="7">
    <source>
        <dbReference type="ARBA" id="ARBA00035642"/>
    </source>
</evidence>
<evidence type="ECO:0000256" key="2">
    <source>
        <dbReference type="ARBA" id="ARBA00022448"/>
    </source>
</evidence>
<dbReference type="EMBL" id="JAUSUD010000004">
    <property type="protein sequence ID" value="MDQ0230117.1"/>
    <property type="molecule type" value="Genomic_DNA"/>
</dbReference>
<evidence type="ECO:0000313" key="12">
    <source>
        <dbReference type="Proteomes" id="UP001234495"/>
    </source>
</evidence>
<accession>A0ABT9ZD07</accession>
<dbReference type="PANTHER" id="PTHR47737">
    <property type="entry name" value="GLYCINE BETAINE/PROLINE BETAINE TRANSPORT SYSTEM PERMEASE PROTEIN PROW"/>
    <property type="match status" value="1"/>
</dbReference>
<evidence type="ECO:0000259" key="10">
    <source>
        <dbReference type="PROSITE" id="PS50928"/>
    </source>
</evidence>
<dbReference type="Pfam" id="PF04069">
    <property type="entry name" value="OpuAC"/>
    <property type="match status" value="2"/>
</dbReference>
<dbReference type="Pfam" id="PF00528">
    <property type="entry name" value="BPD_transp_1"/>
    <property type="match status" value="1"/>
</dbReference>
<evidence type="ECO:0000256" key="9">
    <source>
        <dbReference type="RuleBase" id="RU363032"/>
    </source>
</evidence>
<evidence type="ECO:0000256" key="4">
    <source>
        <dbReference type="ARBA" id="ARBA00022692"/>
    </source>
</evidence>
<sequence length="576" mass="62488">MDIPKIPLGEWVDSFVAWLTIAWAGLFTLITNIIDGLLDLIVNVLSVGPPIVLIILLTLLIIYTSRWPLGIFTLISLLLIDNLGYWDSSIQTIAIVLLSGLLTVIIGIPLGIWCAQRKTVQSILTPVLDFMQTMPAFVYLIPAILFFGIGVVPGIIASFIFAIAPTIRMTNLGIQKVPKDLIEAANAFGSTTSQKLFKVQLPLATPTIMAGVNQSIMLALSMVVTASLVGAPGLGADVYRAVSQIDVGQGFEAGLSIVIIAIILDRITQNLRKPAYANKLQPKIAFSILALLIVGTAIAVSLPKNNNAQNENMSEIAAATNHRIIGIEPGAGLMELTSTAIEEYDLDDWTLVEGSSAAMVAELQKAYNNEEPIIITGWTPHWMFSSFDLKYLEDPKGSFGGAEDIHTVVRKGLEKDVPGAYKILDQFTWEPSDMEEVMVDIANGTDPTDAAENWVNANEVKVAEWTKGAQSGNGEQIKLVFVAWDSEIASTYVVGKVLQEHGYNVTLSQVEVGPMFAGVANGSADGMVGAWLPTTHQEYYNTYKNDFQDLGRNLHGTKNGLVVPKYVEINSIEDLQ</sequence>
<gene>
    <name evidence="11" type="ORF">J2S19_001369</name>
</gene>
<evidence type="ECO:0000256" key="8">
    <source>
        <dbReference type="ARBA" id="ARBA00035652"/>
    </source>
</evidence>
<feature type="transmembrane region" description="Helical" evidence="9">
    <location>
        <begin position="247"/>
        <end position="264"/>
    </location>
</feature>
<comment type="caution">
    <text evidence="11">The sequence shown here is derived from an EMBL/GenBank/DDBJ whole genome shotgun (WGS) entry which is preliminary data.</text>
</comment>
<organism evidence="11 12">
    <name type="scientific">Metabacillus malikii</name>
    <dbReference type="NCBI Taxonomy" id="1504265"/>
    <lineage>
        <taxon>Bacteria</taxon>
        <taxon>Bacillati</taxon>
        <taxon>Bacillota</taxon>
        <taxon>Bacilli</taxon>
        <taxon>Bacillales</taxon>
        <taxon>Bacillaceae</taxon>
        <taxon>Metabacillus</taxon>
    </lineage>
</organism>
<feature type="transmembrane region" description="Helical" evidence="9">
    <location>
        <begin position="284"/>
        <end position="302"/>
    </location>
</feature>
<dbReference type="CDD" id="cd13639">
    <property type="entry name" value="PBP2_OpuAC_like"/>
    <property type="match status" value="1"/>
</dbReference>
<comment type="subcellular location">
    <subcellularLocation>
        <location evidence="9">Cell membrane</location>
        <topology evidence="9">Multi-pass membrane protein</topology>
    </subcellularLocation>
    <subcellularLocation>
        <location evidence="1">Membrane</location>
        <topology evidence="1">Multi-pass membrane protein</topology>
    </subcellularLocation>
</comment>
<feature type="domain" description="ABC transmembrane type-1" evidence="10">
    <location>
        <begin position="89"/>
        <end position="268"/>
    </location>
</feature>
<keyword evidence="5 9" id="KW-1133">Transmembrane helix</keyword>